<dbReference type="InterPro" id="IPR011993">
    <property type="entry name" value="PH-like_dom_sf"/>
</dbReference>
<comment type="caution">
    <text evidence="2">The sequence shown here is derived from an EMBL/GenBank/DDBJ whole genome shotgun (WGS) entry which is preliminary data.</text>
</comment>
<dbReference type="AlphaFoldDB" id="A0A8J6E2C8"/>
<evidence type="ECO:0000313" key="3">
    <source>
        <dbReference type="Proteomes" id="UP000717585"/>
    </source>
</evidence>
<gene>
    <name evidence="2" type="ORF">J8273_4268</name>
</gene>
<dbReference type="EMBL" id="JAHDYR010000016">
    <property type="protein sequence ID" value="KAG9394166.1"/>
    <property type="molecule type" value="Genomic_DNA"/>
</dbReference>
<feature type="region of interest" description="Disordered" evidence="1">
    <location>
        <begin position="173"/>
        <end position="236"/>
    </location>
</feature>
<dbReference type="Proteomes" id="UP000717585">
    <property type="component" value="Unassembled WGS sequence"/>
</dbReference>
<organism evidence="2 3">
    <name type="scientific">Carpediemonas membranifera</name>
    <dbReference type="NCBI Taxonomy" id="201153"/>
    <lineage>
        <taxon>Eukaryota</taxon>
        <taxon>Metamonada</taxon>
        <taxon>Carpediemonas-like organisms</taxon>
        <taxon>Carpediemonas</taxon>
    </lineage>
</organism>
<dbReference type="Gene3D" id="2.30.29.30">
    <property type="entry name" value="Pleckstrin-homology domain (PH domain)/Phosphotyrosine-binding domain (PTB)"/>
    <property type="match status" value="1"/>
</dbReference>
<sequence length="236" mass="26204">MGKIDQLPAPIKDPYIDNSSDSSVWQRARSFFSSASESVAFKGSQTMLYLQKGLTATTGRSAAVSYQRNFNLPDSELPVAEFTCRLFSAKENVVRGILSMSENYVCFQATSPFEQYRFKVPMSEIVGVCPTYSKSVLLRTKKAVPISLGEFSGYKAALQKIWAVWCSYRKLNDPSKPVSPQPAKPKEVERPTMLTISEHGDDVEQVTSDSIPRQQAPVEELVAEGTDREEELGAVE</sequence>
<evidence type="ECO:0000256" key="1">
    <source>
        <dbReference type="SAM" id="MobiDB-lite"/>
    </source>
</evidence>
<keyword evidence="3" id="KW-1185">Reference proteome</keyword>
<accession>A0A8J6E2C8</accession>
<feature type="compositionally biased region" description="Acidic residues" evidence="1">
    <location>
        <begin position="227"/>
        <end position="236"/>
    </location>
</feature>
<protein>
    <submittedName>
        <fullName evidence="2">Major facilitator superfamily</fullName>
    </submittedName>
</protein>
<proteinExistence type="predicted"/>
<reference evidence="2" key="1">
    <citation type="submission" date="2021-05" db="EMBL/GenBank/DDBJ databases">
        <title>A free-living protist that lacks canonical eukaryotic 1 DNA replication and segregation systems.</title>
        <authorList>
            <person name="Salas-Leiva D.E."/>
            <person name="Tromer E.C."/>
            <person name="Curtis B.A."/>
            <person name="Jerlstrom-Hultqvist J."/>
            <person name="Kolisko M."/>
            <person name="Yi Z."/>
            <person name="Salas-Leiva J.S."/>
            <person name="Gallot-Lavallee L."/>
            <person name="Kops G.J.P.L."/>
            <person name="Archibald J.M."/>
            <person name="Simpson A.G.B."/>
            <person name="Roger A.J."/>
        </authorList>
    </citation>
    <scope>NUCLEOTIDE SEQUENCE</scope>
    <source>
        <strain evidence="2">BICM</strain>
    </source>
</reference>
<evidence type="ECO:0000313" key="2">
    <source>
        <dbReference type="EMBL" id="KAG9394166.1"/>
    </source>
</evidence>
<name>A0A8J6E2C8_9EUKA</name>